<evidence type="ECO:0000259" key="6">
    <source>
        <dbReference type="Pfam" id="PF01103"/>
    </source>
</evidence>
<dbReference type="InterPro" id="IPR000184">
    <property type="entry name" value="Bac_surfAg_D15"/>
</dbReference>
<protein>
    <recommendedName>
        <fullName evidence="6">Bacterial surface antigen (D15) domain-containing protein</fullName>
    </recommendedName>
</protein>
<evidence type="ECO:0000313" key="8">
    <source>
        <dbReference type="Proteomes" id="UP000272025"/>
    </source>
</evidence>
<feature type="domain" description="Bacterial surface antigen (D15)" evidence="6">
    <location>
        <begin position="138"/>
        <end position="495"/>
    </location>
</feature>
<organism evidence="7 8">
    <name type="scientific">Sodiomyces alkalinus (strain CBS 110278 / VKM F-3762 / F11)</name>
    <name type="common">Alkaliphilic filamentous fungus</name>
    <dbReference type="NCBI Taxonomy" id="1314773"/>
    <lineage>
        <taxon>Eukaryota</taxon>
        <taxon>Fungi</taxon>
        <taxon>Dikarya</taxon>
        <taxon>Ascomycota</taxon>
        <taxon>Pezizomycotina</taxon>
        <taxon>Sordariomycetes</taxon>
        <taxon>Hypocreomycetidae</taxon>
        <taxon>Glomerellales</taxon>
        <taxon>Plectosphaerellaceae</taxon>
        <taxon>Sodiomyces</taxon>
    </lineage>
</organism>
<gene>
    <name evidence="7" type="ORF">SODALDRAFT_304112</name>
</gene>
<keyword evidence="5" id="KW-0472">Membrane</keyword>
<evidence type="ECO:0000256" key="5">
    <source>
        <dbReference type="ARBA" id="ARBA00023136"/>
    </source>
</evidence>
<keyword evidence="4" id="KW-0812">Transmembrane</keyword>
<dbReference type="GeneID" id="39577447"/>
<keyword evidence="8" id="KW-1185">Reference proteome</keyword>
<accession>A0A3N2Q7Q8</accession>
<dbReference type="GO" id="GO:0005741">
    <property type="term" value="C:mitochondrial outer membrane"/>
    <property type="evidence" value="ECO:0007669"/>
    <property type="project" value="UniProtKB-SubCell"/>
</dbReference>
<dbReference type="EMBL" id="ML119051">
    <property type="protein sequence ID" value="ROT42665.1"/>
    <property type="molecule type" value="Genomic_DNA"/>
</dbReference>
<evidence type="ECO:0000256" key="3">
    <source>
        <dbReference type="ARBA" id="ARBA00022452"/>
    </source>
</evidence>
<sequence>MASQLTEVVFRPFQQLQEQQLAPMTIHKLQVHGATNTRRSLLDPIFSPLVSDAANSGSTLGDVTNRLRDASHKLDRLGIFHPSPQIFLNSAQQTDPSSTPTDVDIDIALRELPRYKFNAGTDVGNAEGNAYTSLLCRNLFGGAELLNLHASAGTRTRSSYSAELSAPVLPASDSDGRLALEVLSSATDRPWASHEQVLRSATLRYAFRAPRTAASHTLEYSAAWRQLTSLAASASPTVRADAGDSFKSSLRHVFHLDCRDNPQLPQSGYAVRSVFELAGLGPLGGDVSFSKSELELSAATPLAPSWLRNTSLGAGLRLGMLYPLAPGLVSSGRGAPASRINDRFTLGGPTDVRGFALGGLGPHDGPDAVGGDVFAAASVNLLLPVPRTAPDSSLRFHLFANGGRLVAMKNRDKNAGGGASASTAAAGGLDAGSVARGMWGAVSDLVRGPPSVAAGLGIVYAHPVARFELNFSLPLILRRGEVGTKGVQVGVGINFL</sequence>
<dbReference type="Gene3D" id="2.40.160.50">
    <property type="entry name" value="membrane protein fhac: a member of the omp85/tpsb transporter family"/>
    <property type="match status" value="1"/>
</dbReference>
<dbReference type="RefSeq" id="XP_028470471.1">
    <property type="nucleotide sequence ID" value="XM_028608969.1"/>
</dbReference>
<dbReference type="InterPro" id="IPR039910">
    <property type="entry name" value="D15-like"/>
</dbReference>
<evidence type="ECO:0000256" key="2">
    <source>
        <dbReference type="ARBA" id="ARBA00010913"/>
    </source>
</evidence>
<dbReference type="GO" id="GO:0045040">
    <property type="term" value="P:protein insertion into mitochondrial outer membrane"/>
    <property type="evidence" value="ECO:0007669"/>
    <property type="project" value="TreeGrafter"/>
</dbReference>
<dbReference type="Pfam" id="PF01103">
    <property type="entry name" value="Omp85"/>
    <property type="match status" value="1"/>
</dbReference>
<evidence type="ECO:0000313" key="7">
    <source>
        <dbReference type="EMBL" id="ROT42665.1"/>
    </source>
</evidence>
<evidence type="ECO:0000256" key="1">
    <source>
        <dbReference type="ARBA" id="ARBA00004374"/>
    </source>
</evidence>
<evidence type="ECO:0000256" key="4">
    <source>
        <dbReference type="ARBA" id="ARBA00022692"/>
    </source>
</evidence>
<comment type="subcellular location">
    <subcellularLocation>
        <location evidence="1">Mitochondrion outer membrane</location>
        <topology evidence="1">Multi-pass membrane protein</topology>
    </subcellularLocation>
</comment>
<name>A0A3N2Q7Q8_SODAK</name>
<dbReference type="AlphaFoldDB" id="A0A3N2Q7Q8"/>
<keyword evidence="3" id="KW-1134">Transmembrane beta strand</keyword>
<dbReference type="PANTHER" id="PTHR12815">
    <property type="entry name" value="SORTING AND ASSEMBLY MACHINERY SAMM50 PROTEIN FAMILY MEMBER"/>
    <property type="match status" value="1"/>
</dbReference>
<dbReference type="PANTHER" id="PTHR12815:SF18">
    <property type="entry name" value="SORTING AND ASSEMBLY MACHINERY COMPONENT 50 HOMOLOG"/>
    <property type="match status" value="1"/>
</dbReference>
<dbReference type="STRING" id="1314773.A0A3N2Q7Q8"/>
<proteinExistence type="inferred from homology"/>
<comment type="similarity">
    <text evidence="2">Belongs to the SAM50/omp85 family.</text>
</comment>
<dbReference type="OrthoDB" id="1724197at2759"/>
<dbReference type="Proteomes" id="UP000272025">
    <property type="component" value="Unassembled WGS sequence"/>
</dbReference>
<reference evidence="7 8" key="1">
    <citation type="journal article" date="2018" name="Mol. Ecol.">
        <title>The obligate alkalophilic soda-lake fungus Sodiomyces alkalinus has shifted to a protein diet.</title>
        <authorList>
            <person name="Grum-Grzhimaylo A.A."/>
            <person name="Falkoski D.L."/>
            <person name="van den Heuvel J."/>
            <person name="Valero-Jimenez C.A."/>
            <person name="Min B."/>
            <person name="Choi I.G."/>
            <person name="Lipzen A."/>
            <person name="Daum C.G."/>
            <person name="Aanen D.K."/>
            <person name="Tsang A."/>
            <person name="Henrissat B."/>
            <person name="Bilanenko E.N."/>
            <person name="de Vries R.P."/>
            <person name="van Kan J.A.L."/>
            <person name="Grigoriev I.V."/>
            <person name="Debets A.J.M."/>
        </authorList>
    </citation>
    <scope>NUCLEOTIDE SEQUENCE [LARGE SCALE GENOMIC DNA]</scope>
    <source>
        <strain evidence="7 8">F11</strain>
    </source>
</reference>